<evidence type="ECO:0000256" key="2">
    <source>
        <dbReference type="ARBA" id="ARBA00022692"/>
    </source>
</evidence>
<feature type="transmembrane region" description="Helical" evidence="5">
    <location>
        <begin position="425"/>
        <end position="450"/>
    </location>
</feature>
<feature type="transmembrane region" description="Helical" evidence="5">
    <location>
        <begin position="78"/>
        <end position="107"/>
    </location>
</feature>
<feature type="transmembrane region" description="Helical" evidence="5">
    <location>
        <begin position="183"/>
        <end position="204"/>
    </location>
</feature>
<evidence type="ECO:0000313" key="9">
    <source>
        <dbReference type="Proteomes" id="UP000707731"/>
    </source>
</evidence>
<evidence type="ECO:0000313" key="8">
    <source>
        <dbReference type="EMBL" id="MBF6353510.1"/>
    </source>
</evidence>
<dbReference type="Proteomes" id="UP000707731">
    <property type="component" value="Unassembled WGS sequence"/>
</dbReference>
<feature type="transmembrane region" description="Helical" evidence="5">
    <location>
        <begin position="216"/>
        <end position="240"/>
    </location>
</feature>
<comment type="subcellular location">
    <subcellularLocation>
        <location evidence="5">Cell membrane</location>
        <topology evidence="5">Multi-pass membrane protein</topology>
    </subcellularLocation>
    <subcellularLocation>
        <location evidence="1">Endomembrane system</location>
        <topology evidence="1">Multi-pass membrane protein</topology>
    </subcellularLocation>
    <subcellularLocation>
        <location evidence="6">Membrane</location>
        <topology evidence="6">Multi-pass membrane protein</topology>
    </subcellularLocation>
</comment>
<dbReference type="EMBL" id="JADLQN010000001">
    <property type="protein sequence ID" value="MBF6353510.1"/>
    <property type="molecule type" value="Genomic_DNA"/>
</dbReference>
<evidence type="ECO:0000256" key="6">
    <source>
        <dbReference type="RuleBase" id="RU000320"/>
    </source>
</evidence>
<dbReference type="Pfam" id="PF00361">
    <property type="entry name" value="Proton_antipo_M"/>
    <property type="match status" value="1"/>
</dbReference>
<sequence>MTVSATHTLAAALPAPSIEYGALSPMLIVFGVGVAGVVVEAFAPRPWRYRTQLVLAVAGLVAAFGAVVALAGTEQTAVAGAVAVDGVSVFLQGTLLVVSLIAMLLMAERRTVAVQARSGPGTWSRAAATMERGLDAFTPQAAAVPGSSDERAAARAGALATEVFPLSMLAVGGMLLFPAANDLLTMFVALEVLSLPLYVLCGLARRKRLLSQEAALKYFLLGAFSSAFFLYGVALLYGQTGTVRLSGIAEAIAAQSGDPLLGLLGLAMLSVGLLFKIGAVPFQAWVPDVYQGAPTPVTAFMAAATKIAAVGALARVLYVGAPGMVDDWRPVVAAIAIATMVVGAVLAVTQTDVKRMLAYSSVTHAGFLLTGLLSADAAGLAATLFYLAVYGVSTVGAFAVVTLVREATDEEATGLARWAGLGRRSPWTATVFALLLLSFAGLPLTSGFIAKFAVFNAAASGYGASVVVVGVLTSAVAAFFYVRVIVMMFFADPPADAPDVRSPALTWTLILVTGIVTLVFGVFPQPLLDLAEWAAAFVS</sequence>
<evidence type="ECO:0000256" key="3">
    <source>
        <dbReference type="ARBA" id="ARBA00022989"/>
    </source>
</evidence>
<protein>
    <recommendedName>
        <fullName evidence="5">NADH-quinone oxidoreductase subunit N</fullName>
        <ecNumber evidence="5">7.1.1.-</ecNumber>
    </recommendedName>
    <alternativeName>
        <fullName evidence="5">NADH dehydrogenase I subunit N</fullName>
    </alternativeName>
    <alternativeName>
        <fullName evidence="5">NDH-1 subunit N</fullName>
    </alternativeName>
</protein>
<feature type="transmembrane region" description="Helical" evidence="5">
    <location>
        <begin position="156"/>
        <end position="177"/>
    </location>
</feature>
<name>A0ABS0D5X7_9NOCA</name>
<comment type="caution">
    <text evidence="8">The sequence shown here is derived from an EMBL/GenBank/DDBJ whole genome shotgun (WGS) entry which is preliminary data.</text>
</comment>
<keyword evidence="5" id="KW-0874">Quinone</keyword>
<dbReference type="InterPro" id="IPR001750">
    <property type="entry name" value="ND/Mrp_TM"/>
</dbReference>
<accession>A0ABS0D5X7</accession>
<feature type="transmembrane region" description="Helical" evidence="5">
    <location>
        <begin position="53"/>
        <end position="72"/>
    </location>
</feature>
<comment type="similarity">
    <text evidence="5">Belongs to the complex I subunit 2 family.</text>
</comment>
<comment type="catalytic activity">
    <reaction evidence="5">
        <text>a quinone + NADH + 5 H(+)(in) = a quinol + NAD(+) + 4 H(+)(out)</text>
        <dbReference type="Rhea" id="RHEA:57888"/>
        <dbReference type="ChEBI" id="CHEBI:15378"/>
        <dbReference type="ChEBI" id="CHEBI:24646"/>
        <dbReference type="ChEBI" id="CHEBI:57540"/>
        <dbReference type="ChEBI" id="CHEBI:57945"/>
        <dbReference type="ChEBI" id="CHEBI:132124"/>
    </reaction>
</comment>
<dbReference type="RefSeq" id="WP_195000403.1">
    <property type="nucleotide sequence ID" value="NZ_JADLQN010000001.1"/>
</dbReference>
<keyword evidence="5" id="KW-0813">Transport</keyword>
<keyword evidence="4 5" id="KW-0472">Membrane</keyword>
<comment type="function">
    <text evidence="5">NDH-1 shuttles electrons from NADH, via FMN and iron-sulfur (Fe-S) centers, to quinones in the respiratory chain. The immediate electron acceptor for the enzyme in this species is believed to be a menaquinone. Couples the redox reaction to proton translocation (for every two electrons transferred, four hydrogen ions are translocated across the cytoplasmic membrane), and thus conserves the redox energy in a proton gradient.</text>
</comment>
<feature type="transmembrane region" description="Helical" evidence="5">
    <location>
        <begin position="260"/>
        <end position="285"/>
    </location>
</feature>
<evidence type="ECO:0000256" key="5">
    <source>
        <dbReference type="HAMAP-Rule" id="MF_00445"/>
    </source>
</evidence>
<keyword evidence="5" id="KW-1003">Cell membrane</keyword>
<feature type="transmembrane region" description="Helical" evidence="5">
    <location>
        <begin position="503"/>
        <end position="523"/>
    </location>
</feature>
<dbReference type="PANTHER" id="PTHR22773">
    <property type="entry name" value="NADH DEHYDROGENASE"/>
    <property type="match status" value="1"/>
</dbReference>
<evidence type="ECO:0000259" key="7">
    <source>
        <dbReference type="Pfam" id="PF00361"/>
    </source>
</evidence>
<dbReference type="NCBIfam" id="NF004441">
    <property type="entry name" value="PRK05777.1-4"/>
    <property type="match status" value="1"/>
</dbReference>
<dbReference type="NCBIfam" id="TIGR01770">
    <property type="entry name" value="NDH_I_N"/>
    <property type="match status" value="1"/>
</dbReference>
<feature type="transmembrane region" description="Helical" evidence="5">
    <location>
        <begin position="356"/>
        <end position="375"/>
    </location>
</feature>
<keyword evidence="5" id="KW-1278">Translocase</keyword>
<comment type="subunit">
    <text evidence="5">NDH-1 is composed of 14 different subunits. Subunits NuoA, H, J, K, L, M, N constitute the membrane sector of the complex.</text>
</comment>
<keyword evidence="8" id="KW-0560">Oxidoreductase</keyword>
<feature type="transmembrane region" description="Helical" evidence="5">
    <location>
        <begin position="297"/>
        <end position="318"/>
    </location>
</feature>
<gene>
    <name evidence="5 8" type="primary">nuoN</name>
    <name evidence="8" type="ORF">IU449_02925</name>
</gene>
<dbReference type="EC" id="7.1.1.-" evidence="5"/>
<keyword evidence="2 5" id="KW-0812">Transmembrane</keyword>
<dbReference type="GO" id="GO:0016491">
    <property type="term" value="F:oxidoreductase activity"/>
    <property type="evidence" value="ECO:0007669"/>
    <property type="project" value="UniProtKB-KW"/>
</dbReference>
<organism evidence="8 9">
    <name type="scientific">Nocardia higoensis</name>
    <dbReference type="NCBI Taxonomy" id="228599"/>
    <lineage>
        <taxon>Bacteria</taxon>
        <taxon>Bacillati</taxon>
        <taxon>Actinomycetota</taxon>
        <taxon>Actinomycetes</taxon>
        <taxon>Mycobacteriales</taxon>
        <taxon>Nocardiaceae</taxon>
        <taxon>Nocardia</taxon>
    </lineage>
</organism>
<feature type="transmembrane region" description="Helical" evidence="5">
    <location>
        <begin position="381"/>
        <end position="404"/>
    </location>
</feature>
<evidence type="ECO:0000256" key="1">
    <source>
        <dbReference type="ARBA" id="ARBA00004127"/>
    </source>
</evidence>
<proteinExistence type="inferred from homology"/>
<keyword evidence="3 5" id="KW-1133">Transmembrane helix</keyword>
<dbReference type="HAMAP" id="MF_00445">
    <property type="entry name" value="NDH1_NuoN_1"/>
    <property type="match status" value="1"/>
</dbReference>
<feature type="transmembrane region" description="Helical" evidence="5">
    <location>
        <begin position="330"/>
        <end position="349"/>
    </location>
</feature>
<feature type="domain" description="NADH:quinone oxidoreductase/Mrp antiporter transmembrane" evidence="7">
    <location>
        <begin position="180"/>
        <end position="475"/>
    </location>
</feature>
<keyword evidence="9" id="KW-1185">Reference proteome</keyword>
<keyword evidence="5" id="KW-0520">NAD</keyword>
<dbReference type="InterPro" id="IPR010096">
    <property type="entry name" value="NADH-Q_OxRdtase_suN/2"/>
</dbReference>
<evidence type="ECO:0000256" key="4">
    <source>
        <dbReference type="ARBA" id="ARBA00023136"/>
    </source>
</evidence>
<feature type="transmembrane region" description="Helical" evidence="5">
    <location>
        <begin position="20"/>
        <end position="41"/>
    </location>
</feature>
<feature type="transmembrane region" description="Helical" evidence="5">
    <location>
        <begin position="462"/>
        <end position="491"/>
    </location>
</feature>
<reference evidence="8 9" key="1">
    <citation type="submission" date="2020-10" db="EMBL/GenBank/DDBJ databases">
        <title>Identification of Nocardia species via Next-generation sequencing and recognition of intraspecies genetic diversity.</title>
        <authorList>
            <person name="Li P."/>
            <person name="Li P."/>
            <person name="Lu B."/>
        </authorList>
    </citation>
    <scope>NUCLEOTIDE SEQUENCE [LARGE SCALE GENOMIC DNA]</scope>
    <source>
        <strain evidence="8 9">BJ06-0143</strain>
    </source>
</reference>